<dbReference type="EMBL" id="JBHSZV010000032">
    <property type="protein sequence ID" value="MFC7062758.1"/>
    <property type="molecule type" value="Genomic_DNA"/>
</dbReference>
<organism evidence="2 3">
    <name type="scientific">Halobacillus seohaensis</name>
    <dbReference type="NCBI Taxonomy" id="447421"/>
    <lineage>
        <taxon>Bacteria</taxon>
        <taxon>Bacillati</taxon>
        <taxon>Bacillota</taxon>
        <taxon>Bacilli</taxon>
        <taxon>Bacillales</taxon>
        <taxon>Bacillaceae</taxon>
        <taxon>Halobacillus</taxon>
    </lineage>
</organism>
<dbReference type="RefSeq" id="WP_204709698.1">
    <property type="nucleotide sequence ID" value="NZ_JBHSZV010000032.1"/>
</dbReference>
<feature type="domain" description="HTH cro/C1-type" evidence="1">
    <location>
        <begin position="6"/>
        <end position="60"/>
    </location>
</feature>
<sequence length="67" mass="7911">MQPETLKAIRTFNGMSREDFANQIGVSRSLVSYIEQRRCAISDETKRKLYEVYDVEYVDQIRQFTEG</sequence>
<keyword evidence="3" id="KW-1185">Reference proteome</keyword>
<dbReference type="CDD" id="cd00093">
    <property type="entry name" value="HTH_XRE"/>
    <property type="match status" value="1"/>
</dbReference>
<gene>
    <name evidence="2" type="ORF">ACFQIC_12935</name>
</gene>
<dbReference type="Proteomes" id="UP001596410">
    <property type="component" value="Unassembled WGS sequence"/>
</dbReference>
<dbReference type="InterPro" id="IPR010982">
    <property type="entry name" value="Lambda_DNA-bd_dom_sf"/>
</dbReference>
<evidence type="ECO:0000259" key="1">
    <source>
        <dbReference type="PROSITE" id="PS50943"/>
    </source>
</evidence>
<dbReference type="SUPFAM" id="SSF47413">
    <property type="entry name" value="lambda repressor-like DNA-binding domains"/>
    <property type="match status" value="1"/>
</dbReference>
<proteinExistence type="predicted"/>
<evidence type="ECO:0000313" key="3">
    <source>
        <dbReference type="Proteomes" id="UP001596410"/>
    </source>
</evidence>
<accession>A0ABW2EKN1</accession>
<name>A0ABW2EKN1_9BACI</name>
<dbReference type="Pfam" id="PF13560">
    <property type="entry name" value="HTH_31"/>
    <property type="match status" value="1"/>
</dbReference>
<protein>
    <submittedName>
        <fullName evidence="2">Helix-turn-helix transcriptional regulator</fullName>
    </submittedName>
</protein>
<dbReference type="Gene3D" id="1.10.260.40">
    <property type="entry name" value="lambda repressor-like DNA-binding domains"/>
    <property type="match status" value="1"/>
</dbReference>
<comment type="caution">
    <text evidence="2">The sequence shown here is derived from an EMBL/GenBank/DDBJ whole genome shotgun (WGS) entry which is preliminary data.</text>
</comment>
<reference evidence="3" key="1">
    <citation type="journal article" date="2019" name="Int. J. Syst. Evol. Microbiol.">
        <title>The Global Catalogue of Microorganisms (GCM) 10K type strain sequencing project: providing services to taxonomists for standard genome sequencing and annotation.</title>
        <authorList>
            <consortium name="The Broad Institute Genomics Platform"/>
            <consortium name="The Broad Institute Genome Sequencing Center for Infectious Disease"/>
            <person name="Wu L."/>
            <person name="Ma J."/>
        </authorList>
    </citation>
    <scope>NUCLEOTIDE SEQUENCE [LARGE SCALE GENOMIC DNA]</scope>
    <source>
        <strain evidence="3">CGMCC 4.1621</strain>
    </source>
</reference>
<dbReference type="SMART" id="SM00530">
    <property type="entry name" value="HTH_XRE"/>
    <property type="match status" value="1"/>
</dbReference>
<dbReference type="InterPro" id="IPR001387">
    <property type="entry name" value="Cro/C1-type_HTH"/>
</dbReference>
<evidence type="ECO:0000313" key="2">
    <source>
        <dbReference type="EMBL" id="MFC7062758.1"/>
    </source>
</evidence>
<dbReference type="PROSITE" id="PS50943">
    <property type="entry name" value="HTH_CROC1"/>
    <property type="match status" value="1"/>
</dbReference>